<evidence type="ECO:0000256" key="1">
    <source>
        <dbReference type="ARBA" id="ARBA00023027"/>
    </source>
</evidence>
<dbReference type="InterPro" id="IPR035897">
    <property type="entry name" value="Toll_tir_struct_dom_sf"/>
</dbReference>
<sequence length="117" mass="13589">MASSSSTRIWNYDVFLSFRGKDTRKTFLSHLHNALITRGIVTFKDDQELHIGDSISDELRGAIQTSRFAIVVISKNYASSRWCLDELRLIMELRMKKEIKVVPIFYGVEPSDVRHQR</sequence>
<protein>
    <recommendedName>
        <fullName evidence="2">TIR domain-containing protein</fullName>
    </recommendedName>
</protein>
<keyword evidence="4" id="KW-1185">Reference proteome</keyword>
<evidence type="ECO:0000313" key="4">
    <source>
        <dbReference type="Proteomes" id="UP000467841"/>
    </source>
</evidence>
<dbReference type="SUPFAM" id="SSF52200">
    <property type="entry name" value="Toll/Interleukin receptor TIR domain"/>
    <property type="match status" value="1"/>
</dbReference>
<dbReference type="GO" id="GO:0007165">
    <property type="term" value="P:signal transduction"/>
    <property type="evidence" value="ECO:0007669"/>
    <property type="project" value="InterPro"/>
</dbReference>
<name>A0A6D2HG14_9BRAS</name>
<accession>A0A6D2HG14</accession>
<keyword evidence="1" id="KW-0520">NAD</keyword>
<reference evidence="3" key="1">
    <citation type="submission" date="2020-01" db="EMBL/GenBank/DDBJ databases">
        <authorList>
            <person name="Mishra B."/>
        </authorList>
    </citation>
    <scope>NUCLEOTIDE SEQUENCE [LARGE SCALE GENOMIC DNA]</scope>
</reference>
<feature type="domain" description="TIR" evidence="2">
    <location>
        <begin position="10"/>
        <end position="117"/>
    </location>
</feature>
<dbReference type="Proteomes" id="UP000467841">
    <property type="component" value="Unassembled WGS sequence"/>
</dbReference>
<dbReference type="PROSITE" id="PS50104">
    <property type="entry name" value="TIR"/>
    <property type="match status" value="1"/>
</dbReference>
<dbReference type="PANTHER" id="PTHR32009:SF152">
    <property type="entry name" value="NEUTRAL_ALKALINE INVERTASE"/>
    <property type="match status" value="1"/>
</dbReference>
<evidence type="ECO:0000313" key="3">
    <source>
        <dbReference type="EMBL" id="CAA7013290.1"/>
    </source>
</evidence>
<dbReference type="InterPro" id="IPR000157">
    <property type="entry name" value="TIR_dom"/>
</dbReference>
<dbReference type="Gene3D" id="3.40.50.10140">
    <property type="entry name" value="Toll/interleukin-1 receptor homology (TIR) domain"/>
    <property type="match status" value="1"/>
</dbReference>
<proteinExistence type="predicted"/>
<dbReference type="AlphaFoldDB" id="A0A6D2HG14"/>
<dbReference type="PANTHER" id="PTHR32009">
    <property type="entry name" value="TMV RESISTANCE PROTEIN N-LIKE"/>
    <property type="match status" value="1"/>
</dbReference>
<gene>
    <name evidence="3" type="ORF">MERR_LOCUS524</name>
</gene>
<dbReference type="OrthoDB" id="6160824at2759"/>
<dbReference type="SMART" id="SM00255">
    <property type="entry name" value="TIR"/>
    <property type="match status" value="1"/>
</dbReference>
<dbReference type="EMBL" id="CACVBM020000033">
    <property type="protein sequence ID" value="CAA7013290.1"/>
    <property type="molecule type" value="Genomic_DNA"/>
</dbReference>
<evidence type="ECO:0000259" key="2">
    <source>
        <dbReference type="PROSITE" id="PS50104"/>
    </source>
</evidence>
<dbReference type="Pfam" id="PF01582">
    <property type="entry name" value="TIR"/>
    <property type="match status" value="1"/>
</dbReference>
<organism evidence="3 4">
    <name type="scientific">Microthlaspi erraticum</name>
    <dbReference type="NCBI Taxonomy" id="1685480"/>
    <lineage>
        <taxon>Eukaryota</taxon>
        <taxon>Viridiplantae</taxon>
        <taxon>Streptophyta</taxon>
        <taxon>Embryophyta</taxon>
        <taxon>Tracheophyta</taxon>
        <taxon>Spermatophyta</taxon>
        <taxon>Magnoliopsida</taxon>
        <taxon>eudicotyledons</taxon>
        <taxon>Gunneridae</taxon>
        <taxon>Pentapetalae</taxon>
        <taxon>rosids</taxon>
        <taxon>malvids</taxon>
        <taxon>Brassicales</taxon>
        <taxon>Brassicaceae</taxon>
        <taxon>Coluteocarpeae</taxon>
        <taxon>Microthlaspi</taxon>
    </lineage>
</organism>
<comment type="caution">
    <text evidence="3">The sequence shown here is derived from an EMBL/GenBank/DDBJ whole genome shotgun (WGS) entry which is preliminary data.</text>
</comment>